<sequence>MTETLSLEFKKDNGKKFTMALPYAKKPVEQADVKTLVQHILTEGVFVFADGSKLVNLEKVVLVTKNEEEVEVSM</sequence>
<dbReference type="Proteomes" id="UP000007468">
    <property type="component" value="Chromosome"/>
</dbReference>
<dbReference type="KEGG" id="faa:HMPREF0389_00770"/>
<dbReference type="InterPro" id="IPR021321">
    <property type="entry name" value="DUF2922"/>
</dbReference>
<proteinExistence type="predicted"/>
<dbReference type="AlphaFoldDB" id="D6GPZ5"/>
<evidence type="ECO:0000313" key="2">
    <source>
        <dbReference type="Proteomes" id="UP000007468"/>
    </source>
</evidence>
<evidence type="ECO:0008006" key="3">
    <source>
        <dbReference type="Google" id="ProtNLM"/>
    </source>
</evidence>
<reference evidence="2" key="1">
    <citation type="submission" date="2010-12" db="EMBL/GenBank/DDBJ databases">
        <title>The genome sequence of Filifactor alocis strain ATCC 35896.</title>
        <authorList>
            <consortium name="The Broad Institute Genome Sequencing Platform"/>
            <person name="Ward D."/>
            <person name="Earl A."/>
            <person name="Feldgarden M."/>
            <person name="Young S.K."/>
            <person name="Gargeya S."/>
            <person name="Zeng Q."/>
            <person name="Alvarado L."/>
            <person name="Berlin A."/>
            <person name="Bochicchio J."/>
            <person name="Chapman S.B."/>
            <person name="Chen Z."/>
            <person name="Freedman E."/>
            <person name="Gellesch M."/>
            <person name="Goldberg J."/>
            <person name="Griggs A."/>
            <person name="Gujja S."/>
            <person name="Heilman E."/>
            <person name="Heiman D."/>
            <person name="Howarth C."/>
            <person name="Mehta T."/>
            <person name="Neiman D."/>
            <person name="Pearson M."/>
            <person name="Roberts A."/>
            <person name="Saif S."/>
            <person name="Shea T."/>
            <person name="Shenoy N."/>
            <person name="Sisk P."/>
            <person name="Stolte C."/>
            <person name="Sykes S."/>
            <person name="White J."/>
            <person name="Yandava C."/>
            <person name="Izard J."/>
            <person name="Blanton J.M."/>
            <person name="Baranova O.V."/>
            <person name="Tanner A.C."/>
            <person name="Dewhirst F.E."/>
            <person name="Haas B."/>
            <person name="Nusbaum C."/>
            <person name="Birren B."/>
        </authorList>
    </citation>
    <scope>NUCLEOTIDE SEQUENCE [LARGE SCALE GENOMIC DNA]</scope>
    <source>
        <strain evidence="2">ATCC 35896 / D40 B5</strain>
    </source>
</reference>
<organism evidence="1 2">
    <name type="scientific">Filifactor alocis (strain ATCC 35896 / CCUG 47790 / D40 B5)</name>
    <name type="common">Fusobacterium alocis</name>
    <dbReference type="NCBI Taxonomy" id="546269"/>
    <lineage>
        <taxon>Bacteria</taxon>
        <taxon>Bacillati</taxon>
        <taxon>Bacillota</taxon>
        <taxon>Clostridia</taxon>
        <taxon>Peptostreptococcales</taxon>
        <taxon>Filifactoraceae</taxon>
        <taxon>Filifactor</taxon>
    </lineage>
</organism>
<name>D6GPZ5_FILAD</name>
<gene>
    <name evidence="1" type="ordered locus">HMPREF0389_00770</name>
</gene>
<evidence type="ECO:0000313" key="1">
    <source>
        <dbReference type="EMBL" id="EFE28848.1"/>
    </source>
</evidence>
<dbReference type="OrthoDB" id="9795264at2"/>
<dbReference type="Pfam" id="PF11148">
    <property type="entry name" value="DUF2922"/>
    <property type="match status" value="1"/>
</dbReference>
<protein>
    <recommendedName>
        <fullName evidence="3">DUF2922 domain-containing protein</fullName>
    </recommendedName>
</protein>
<keyword evidence="2" id="KW-1185">Reference proteome</keyword>
<accession>D6GPZ5</accession>
<dbReference type="RefSeq" id="WP_014262765.1">
    <property type="nucleotide sequence ID" value="NC_016630.1"/>
</dbReference>
<dbReference type="EMBL" id="CP002390">
    <property type="protein sequence ID" value="EFE28848.1"/>
    <property type="molecule type" value="Genomic_DNA"/>
</dbReference>